<reference evidence="1 2" key="1">
    <citation type="submission" date="2022-03" db="EMBL/GenBank/DDBJ databases">
        <authorList>
            <person name="Nunn A."/>
            <person name="Chopra R."/>
            <person name="Nunn A."/>
            <person name="Contreras Garrido A."/>
        </authorList>
    </citation>
    <scope>NUCLEOTIDE SEQUENCE [LARGE SCALE GENOMIC DNA]</scope>
</reference>
<accession>A0AAU9RD35</accession>
<evidence type="ECO:0000313" key="2">
    <source>
        <dbReference type="Proteomes" id="UP000836841"/>
    </source>
</evidence>
<name>A0AAU9RD35_THLAR</name>
<proteinExistence type="predicted"/>
<protein>
    <submittedName>
        <fullName evidence="1">Uncharacterized protein</fullName>
    </submittedName>
</protein>
<evidence type="ECO:0000313" key="1">
    <source>
        <dbReference type="EMBL" id="CAH2036600.1"/>
    </source>
</evidence>
<dbReference type="Proteomes" id="UP000836841">
    <property type="component" value="Chromosome 1"/>
</dbReference>
<dbReference type="EMBL" id="OU466857">
    <property type="protein sequence ID" value="CAH2036600.1"/>
    <property type="molecule type" value="Genomic_DNA"/>
</dbReference>
<sequence>MASSSSLTIQSSFVSARTRLGSISKPNLSGFACRSLSKPRNLNLSVRCSMGSSNSSQKSDNVQGSVLSSFIASYVDPIHVV</sequence>
<gene>
    <name evidence="1" type="ORF">TAV2_LOCUS2589</name>
</gene>
<dbReference type="AlphaFoldDB" id="A0AAU9RD35"/>
<organism evidence="1 2">
    <name type="scientific">Thlaspi arvense</name>
    <name type="common">Field penny-cress</name>
    <dbReference type="NCBI Taxonomy" id="13288"/>
    <lineage>
        <taxon>Eukaryota</taxon>
        <taxon>Viridiplantae</taxon>
        <taxon>Streptophyta</taxon>
        <taxon>Embryophyta</taxon>
        <taxon>Tracheophyta</taxon>
        <taxon>Spermatophyta</taxon>
        <taxon>Magnoliopsida</taxon>
        <taxon>eudicotyledons</taxon>
        <taxon>Gunneridae</taxon>
        <taxon>Pentapetalae</taxon>
        <taxon>rosids</taxon>
        <taxon>malvids</taxon>
        <taxon>Brassicales</taxon>
        <taxon>Brassicaceae</taxon>
        <taxon>Thlaspideae</taxon>
        <taxon>Thlaspi</taxon>
    </lineage>
</organism>
<keyword evidence="2" id="KW-1185">Reference proteome</keyword>